<dbReference type="PANTHER" id="PTHR46888">
    <property type="entry name" value="ZINC KNUCKLE DOMAINCONTAINING PROTEIN-RELATED"/>
    <property type="match status" value="1"/>
</dbReference>
<organism evidence="1 2">
    <name type="scientific">Plakobranchus ocellatus</name>
    <dbReference type="NCBI Taxonomy" id="259542"/>
    <lineage>
        <taxon>Eukaryota</taxon>
        <taxon>Metazoa</taxon>
        <taxon>Spiralia</taxon>
        <taxon>Lophotrochozoa</taxon>
        <taxon>Mollusca</taxon>
        <taxon>Gastropoda</taxon>
        <taxon>Heterobranchia</taxon>
        <taxon>Euthyneura</taxon>
        <taxon>Panpulmonata</taxon>
        <taxon>Sacoglossa</taxon>
        <taxon>Placobranchoidea</taxon>
        <taxon>Plakobranchidae</taxon>
        <taxon>Plakobranchus</taxon>
    </lineage>
</organism>
<dbReference type="PANTHER" id="PTHR46888:SF1">
    <property type="entry name" value="RIBONUCLEASE H"/>
    <property type="match status" value="1"/>
</dbReference>
<accession>A0AAV4A0U9</accession>
<dbReference type="Proteomes" id="UP000735302">
    <property type="component" value="Unassembled WGS sequence"/>
</dbReference>
<gene>
    <name evidence="1" type="ORF">PoB_002829600</name>
</gene>
<comment type="caution">
    <text evidence="1">The sequence shown here is derived from an EMBL/GenBank/DDBJ whole genome shotgun (WGS) entry which is preliminary data.</text>
</comment>
<keyword evidence="2" id="KW-1185">Reference proteome</keyword>
<evidence type="ECO:0000313" key="1">
    <source>
        <dbReference type="EMBL" id="GFO01791.1"/>
    </source>
</evidence>
<reference evidence="1 2" key="1">
    <citation type="journal article" date="2021" name="Elife">
        <title>Chloroplast acquisition without the gene transfer in kleptoplastic sea slugs, Plakobranchus ocellatus.</title>
        <authorList>
            <person name="Maeda T."/>
            <person name="Takahashi S."/>
            <person name="Yoshida T."/>
            <person name="Shimamura S."/>
            <person name="Takaki Y."/>
            <person name="Nagai Y."/>
            <person name="Toyoda A."/>
            <person name="Suzuki Y."/>
            <person name="Arimoto A."/>
            <person name="Ishii H."/>
            <person name="Satoh N."/>
            <person name="Nishiyama T."/>
            <person name="Hasebe M."/>
            <person name="Maruyama T."/>
            <person name="Minagawa J."/>
            <person name="Obokata J."/>
            <person name="Shigenobu S."/>
        </authorList>
    </citation>
    <scope>NUCLEOTIDE SEQUENCE [LARGE SCALE GENOMIC DNA]</scope>
</reference>
<dbReference type="AlphaFoldDB" id="A0AAV4A0U9"/>
<proteinExistence type="predicted"/>
<sequence length="101" mass="11524">MRQPQMPLLTESRDQLDSYLARFEMQAKVNKWPEEQWFMCLSNLLTGEALEVLYALSPDQCTCGRLKASLLKRFKLTEEVSTAKTGTTITATTKFQLSKMG</sequence>
<dbReference type="EMBL" id="BLXT01003539">
    <property type="protein sequence ID" value="GFO01791.1"/>
    <property type="molecule type" value="Genomic_DNA"/>
</dbReference>
<evidence type="ECO:0000313" key="2">
    <source>
        <dbReference type="Proteomes" id="UP000735302"/>
    </source>
</evidence>
<name>A0AAV4A0U9_9GAST</name>
<protein>
    <submittedName>
        <fullName evidence="1">Uncharacterized protein</fullName>
    </submittedName>
</protein>